<protein>
    <submittedName>
        <fullName evidence="1">Uncharacterized protein</fullName>
    </submittedName>
</protein>
<dbReference type="AlphaFoldDB" id="A0A4V2SCF6"/>
<dbReference type="EMBL" id="SLWV01000003">
    <property type="protein sequence ID" value="TCO79100.1"/>
    <property type="molecule type" value="Genomic_DNA"/>
</dbReference>
<accession>A0A4V2SCF6</accession>
<dbReference type="RefSeq" id="WP_165916203.1">
    <property type="nucleotide sequence ID" value="NZ_SLWV01000003.1"/>
</dbReference>
<evidence type="ECO:0000313" key="2">
    <source>
        <dbReference type="Proteomes" id="UP000294919"/>
    </source>
</evidence>
<gene>
    <name evidence="1" type="ORF">EV214_103152</name>
</gene>
<dbReference type="Proteomes" id="UP000294919">
    <property type="component" value="Unassembled WGS sequence"/>
</dbReference>
<name>A0A4V2SCF6_9FIRM</name>
<proteinExistence type="predicted"/>
<keyword evidence="2" id="KW-1185">Reference proteome</keyword>
<evidence type="ECO:0000313" key="1">
    <source>
        <dbReference type="EMBL" id="TCO79100.1"/>
    </source>
</evidence>
<comment type="caution">
    <text evidence="1">The sequence shown here is derived from an EMBL/GenBank/DDBJ whole genome shotgun (WGS) entry which is preliminary data.</text>
</comment>
<reference evidence="1 2" key="1">
    <citation type="submission" date="2019-03" db="EMBL/GenBank/DDBJ databases">
        <title>Genomic Encyclopedia of Type Strains, Phase IV (KMG-IV): sequencing the most valuable type-strain genomes for metagenomic binning, comparative biology and taxonomic classification.</title>
        <authorList>
            <person name="Goeker M."/>
        </authorList>
    </citation>
    <scope>NUCLEOTIDE SEQUENCE [LARGE SCALE GENOMIC DNA]</scope>
    <source>
        <strain evidence="1 2">DSM 102940</strain>
    </source>
</reference>
<sequence length="52" mass="6050">MARLPALKLAQVKGEIVEDGEDRWDFATASVRKAIDRRHIAEKKERRDTKDE</sequence>
<organism evidence="1 2">
    <name type="scientific">Marinisporobacter balticus</name>
    <dbReference type="NCBI Taxonomy" id="2018667"/>
    <lineage>
        <taxon>Bacteria</taxon>
        <taxon>Bacillati</taxon>
        <taxon>Bacillota</taxon>
        <taxon>Clostridia</taxon>
        <taxon>Peptostreptococcales</taxon>
        <taxon>Thermotaleaceae</taxon>
        <taxon>Marinisporobacter</taxon>
    </lineage>
</organism>